<dbReference type="OrthoDB" id="765837at2759"/>
<dbReference type="AlphaFoldDB" id="A0A251RM52"/>
<dbReference type="PANTHER" id="PTHR31871:SF5">
    <property type="entry name" value="TRANSMEMBRANE PROTEIN"/>
    <property type="match status" value="1"/>
</dbReference>
<dbReference type="InParanoid" id="A0A251RM52"/>
<dbReference type="GO" id="GO:1902326">
    <property type="term" value="P:positive regulation of chlorophyll biosynthetic process"/>
    <property type="evidence" value="ECO:0007669"/>
    <property type="project" value="EnsemblPlants"/>
</dbReference>
<proteinExistence type="predicted"/>
<gene>
    <name evidence="2" type="ORF">HannXRQ_Chr17g0539481</name>
    <name evidence="1" type="ORF">HanXRQr2_Chr17g0787091</name>
</gene>
<evidence type="ECO:0000313" key="2">
    <source>
        <dbReference type="EMBL" id="OTF85396.1"/>
    </source>
</evidence>
<dbReference type="FunCoup" id="A0A251RM52">
    <property type="interactions" value="148"/>
</dbReference>
<dbReference type="EMBL" id="CM007906">
    <property type="protein sequence ID" value="OTF85396.1"/>
    <property type="molecule type" value="Genomic_DNA"/>
</dbReference>
<dbReference type="EC" id="3.4.17.23" evidence="1"/>
<dbReference type="EMBL" id="MNCJ02000332">
    <property type="protein sequence ID" value="KAF5754067.1"/>
    <property type="molecule type" value="Genomic_DNA"/>
</dbReference>
<protein>
    <submittedName>
        <fullName evidence="1">Angiotensin-converting enzyme 2</fullName>
        <ecNumber evidence="1">3.4.17.23</ecNumber>
    </submittedName>
</protein>
<reference evidence="1" key="3">
    <citation type="submission" date="2020-06" db="EMBL/GenBank/DDBJ databases">
        <title>Helianthus annuus Genome sequencing and assembly Release 2.</title>
        <authorList>
            <person name="Gouzy J."/>
            <person name="Langlade N."/>
            <person name="Munos S."/>
        </authorList>
    </citation>
    <scope>NUCLEOTIDE SEQUENCE</scope>
    <source>
        <tissue evidence="1">Leaves</tissue>
    </source>
</reference>
<organism evidence="2 3">
    <name type="scientific">Helianthus annuus</name>
    <name type="common">Common sunflower</name>
    <dbReference type="NCBI Taxonomy" id="4232"/>
    <lineage>
        <taxon>Eukaryota</taxon>
        <taxon>Viridiplantae</taxon>
        <taxon>Streptophyta</taxon>
        <taxon>Embryophyta</taxon>
        <taxon>Tracheophyta</taxon>
        <taxon>Spermatophyta</taxon>
        <taxon>Magnoliopsida</taxon>
        <taxon>eudicotyledons</taxon>
        <taxon>Gunneridae</taxon>
        <taxon>Pentapetalae</taxon>
        <taxon>asterids</taxon>
        <taxon>campanulids</taxon>
        <taxon>Asterales</taxon>
        <taxon>Asteraceae</taxon>
        <taxon>Asteroideae</taxon>
        <taxon>Heliantheae alliance</taxon>
        <taxon>Heliantheae</taxon>
        <taxon>Helianthus</taxon>
    </lineage>
</organism>
<dbReference type="Pfam" id="PF09713">
    <property type="entry name" value="A_thal_3526"/>
    <property type="match status" value="1"/>
</dbReference>
<keyword evidence="1" id="KW-0378">Hydrolase</keyword>
<dbReference type="InterPro" id="IPR006476">
    <property type="entry name" value="CHP01589_pln"/>
</dbReference>
<accession>A0A251RM52</accession>
<evidence type="ECO:0000313" key="3">
    <source>
        <dbReference type="Proteomes" id="UP000215914"/>
    </source>
</evidence>
<sequence>MKRKYHSCQPSLPCFHCHPITYIRLVQHLIERCLLLKMHRDECVWALAKHACIHPVVTLTVWRGLQKENIEFFQAYNFHATSSRLFMRYSHKTQRFGRRNHHLRY</sequence>
<evidence type="ECO:0000313" key="1">
    <source>
        <dbReference type="EMBL" id="KAF5754067.1"/>
    </source>
</evidence>
<reference evidence="1 3" key="1">
    <citation type="journal article" date="2017" name="Nature">
        <title>The sunflower genome provides insights into oil metabolism, flowering and Asterid evolution.</title>
        <authorList>
            <person name="Badouin H."/>
            <person name="Gouzy J."/>
            <person name="Grassa C.J."/>
            <person name="Murat F."/>
            <person name="Staton S.E."/>
            <person name="Cottret L."/>
            <person name="Lelandais-Briere C."/>
            <person name="Owens G.L."/>
            <person name="Carrere S."/>
            <person name="Mayjonade B."/>
            <person name="Legrand L."/>
            <person name="Gill N."/>
            <person name="Kane N.C."/>
            <person name="Bowers J.E."/>
            <person name="Hubner S."/>
            <person name="Bellec A."/>
            <person name="Berard A."/>
            <person name="Berges H."/>
            <person name="Blanchet N."/>
            <person name="Boniface M.C."/>
            <person name="Brunel D."/>
            <person name="Catrice O."/>
            <person name="Chaidir N."/>
            <person name="Claudel C."/>
            <person name="Donnadieu C."/>
            <person name="Faraut T."/>
            <person name="Fievet G."/>
            <person name="Helmstetter N."/>
            <person name="King M."/>
            <person name="Knapp S.J."/>
            <person name="Lai Z."/>
            <person name="Le Paslier M.C."/>
            <person name="Lippi Y."/>
            <person name="Lorenzon L."/>
            <person name="Mandel J.R."/>
            <person name="Marage G."/>
            <person name="Marchand G."/>
            <person name="Marquand E."/>
            <person name="Bret-Mestries E."/>
            <person name="Morien E."/>
            <person name="Nambeesan S."/>
            <person name="Nguyen T."/>
            <person name="Pegot-Espagnet P."/>
            <person name="Pouilly N."/>
            <person name="Raftis F."/>
            <person name="Sallet E."/>
            <person name="Schiex T."/>
            <person name="Thomas J."/>
            <person name="Vandecasteele C."/>
            <person name="Vares D."/>
            <person name="Vear F."/>
            <person name="Vautrin S."/>
            <person name="Crespi M."/>
            <person name="Mangin B."/>
            <person name="Burke J.M."/>
            <person name="Salse J."/>
            <person name="Munos S."/>
            <person name="Vincourt P."/>
            <person name="Rieseberg L.H."/>
            <person name="Langlade N.B."/>
        </authorList>
    </citation>
    <scope>NUCLEOTIDE SEQUENCE [LARGE SCALE GENOMIC DNA]</scope>
    <source>
        <strain evidence="3">cv. SF193</strain>
        <tissue evidence="1">Leaves</tissue>
    </source>
</reference>
<keyword evidence="3" id="KW-1185">Reference proteome</keyword>
<dbReference type="NCBIfam" id="TIGR01589">
    <property type="entry name" value="A_thal_3526"/>
    <property type="match status" value="1"/>
</dbReference>
<keyword evidence="1" id="KW-0121">Carboxypeptidase</keyword>
<dbReference type="Proteomes" id="UP000215914">
    <property type="component" value="Chromosome 17"/>
</dbReference>
<dbReference type="GO" id="GO:0004180">
    <property type="term" value="F:carboxypeptidase activity"/>
    <property type="evidence" value="ECO:0007669"/>
    <property type="project" value="UniProtKB-KW"/>
</dbReference>
<dbReference type="Gramene" id="mRNA:HanXRQr2_Chr17g0787091">
    <property type="protein sequence ID" value="mRNA:HanXRQr2_Chr17g0787091"/>
    <property type="gene ID" value="HanXRQr2_Chr17g0787091"/>
</dbReference>
<keyword evidence="1" id="KW-0645">Protease</keyword>
<name>A0A251RM52_HELAN</name>
<dbReference type="PANTHER" id="PTHR31871">
    <property type="entry name" value="OS02G0137100 PROTEIN"/>
    <property type="match status" value="1"/>
</dbReference>
<dbReference type="STRING" id="4232.A0A251RM52"/>
<reference evidence="2" key="2">
    <citation type="submission" date="2017-02" db="EMBL/GenBank/DDBJ databases">
        <title>Sunflower complete genome.</title>
        <authorList>
            <person name="Langlade N."/>
            <person name="Munos S."/>
        </authorList>
    </citation>
    <scope>NUCLEOTIDE SEQUENCE [LARGE SCALE GENOMIC DNA]</scope>
    <source>
        <tissue evidence="2">Leaves</tissue>
    </source>
</reference>